<dbReference type="InterPro" id="IPR003961">
    <property type="entry name" value="FN3_dom"/>
</dbReference>
<reference evidence="3" key="1">
    <citation type="journal article" date="2019" name="Int. J. Syst. Evol. Microbiol.">
        <title>The Global Catalogue of Microorganisms (GCM) 10K type strain sequencing project: providing services to taxonomists for standard genome sequencing and annotation.</title>
        <authorList>
            <consortium name="The Broad Institute Genomics Platform"/>
            <consortium name="The Broad Institute Genome Sequencing Center for Infectious Disease"/>
            <person name="Wu L."/>
            <person name="Ma J."/>
        </authorList>
    </citation>
    <scope>NUCLEOTIDE SEQUENCE [LARGE SCALE GENOMIC DNA]</scope>
    <source>
        <strain evidence="3">KCTC 52416</strain>
    </source>
</reference>
<evidence type="ECO:0000313" key="2">
    <source>
        <dbReference type="EMBL" id="MFC3198211.1"/>
    </source>
</evidence>
<dbReference type="InterPro" id="IPR013783">
    <property type="entry name" value="Ig-like_fold"/>
</dbReference>
<dbReference type="SUPFAM" id="SSF49265">
    <property type="entry name" value="Fibronectin type III"/>
    <property type="match status" value="1"/>
</dbReference>
<evidence type="ECO:0000259" key="1">
    <source>
        <dbReference type="PROSITE" id="PS50853"/>
    </source>
</evidence>
<feature type="domain" description="Fibronectin type-III" evidence="1">
    <location>
        <begin position="77"/>
        <end position="168"/>
    </location>
</feature>
<accession>A0ABV7JJI4</accession>
<dbReference type="InterPro" id="IPR036116">
    <property type="entry name" value="FN3_sf"/>
</dbReference>
<gene>
    <name evidence="2" type="ORF">ACFOET_11370</name>
</gene>
<name>A0ABV7JJI4_9SPHI</name>
<dbReference type="EMBL" id="JBHRTA010000035">
    <property type="protein sequence ID" value="MFC3198211.1"/>
    <property type="molecule type" value="Genomic_DNA"/>
</dbReference>
<evidence type="ECO:0000313" key="3">
    <source>
        <dbReference type="Proteomes" id="UP001595526"/>
    </source>
</evidence>
<sequence length="168" mass="18869">MHRISEQVATYRIYRKDTEAGEFDEKAWLETDMNEFVDTLSYEEQRWYAIRSVGVSGTLSALSPVVEVASRYHKPLPPGSVRLMVDEGGVTVNWDTDGESGKIRSYRIYRALASGGMEAIAEVESVGEQLSYVDKAAKAGNRYYYYVSSIDRRGVESEASEEVSITMP</sequence>
<dbReference type="Proteomes" id="UP001595526">
    <property type="component" value="Unassembled WGS sequence"/>
</dbReference>
<dbReference type="PROSITE" id="PS50853">
    <property type="entry name" value="FN3"/>
    <property type="match status" value="1"/>
</dbReference>
<keyword evidence="3" id="KW-1185">Reference proteome</keyword>
<dbReference type="Gene3D" id="2.60.40.10">
    <property type="entry name" value="Immunoglobulins"/>
    <property type="match status" value="1"/>
</dbReference>
<protein>
    <submittedName>
        <fullName evidence="2">Fibronectin type III domain-containing protein</fullName>
    </submittedName>
</protein>
<proteinExistence type="predicted"/>
<comment type="caution">
    <text evidence="2">The sequence shown here is derived from an EMBL/GenBank/DDBJ whole genome shotgun (WGS) entry which is preliminary data.</text>
</comment>
<organism evidence="2 3">
    <name type="scientific">Parapedobacter deserti</name>
    <dbReference type="NCBI Taxonomy" id="1912957"/>
    <lineage>
        <taxon>Bacteria</taxon>
        <taxon>Pseudomonadati</taxon>
        <taxon>Bacteroidota</taxon>
        <taxon>Sphingobacteriia</taxon>
        <taxon>Sphingobacteriales</taxon>
        <taxon>Sphingobacteriaceae</taxon>
        <taxon>Parapedobacter</taxon>
    </lineage>
</organism>